<reference evidence="2 3" key="1">
    <citation type="journal article" date="2017" name="PLoS Biol.">
        <title>The sea cucumber genome provides insights into morphological evolution and visceral regeneration.</title>
        <authorList>
            <person name="Zhang X."/>
            <person name="Sun L."/>
            <person name="Yuan J."/>
            <person name="Sun Y."/>
            <person name="Gao Y."/>
            <person name="Zhang L."/>
            <person name="Li S."/>
            <person name="Dai H."/>
            <person name="Hamel J.F."/>
            <person name="Liu C."/>
            <person name="Yu Y."/>
            <person name="Liu S."/>
            <person name="Lin W."/>
            <person name="Guo K."/>
            <person name="Jin S."/>
            <person name="Xu P."/>
            <person name="Storey K.B."/>
            <person name="Huan P."/>
            <person name="Zhang T."/>
            <person name="Zhou Y."/>
            <person name="Zhang J."/>
            <person name="Lin C."/>
            <person name="Li X."/>
            <person name="Xing L."/>
            <person name="Huo D."/>
            <person name="Sun M."/>
            <person name="Wang L."/>
            <person name="Mercier A."/>
            <person name="Li F."/>
            <person name="Yang H."/>
            <person name="Xiang J."/>
        </authorList>
    </citation>
    <scope>NUCLEOTIDE SEQUENCE [LARGE SCALE GENOMIC DNA]</scope>
    <source>
        <strain evidence="2">Shaxun</strain>
        <tissue evidence="2">Muscle</tissue>
    </source>
</reference>
<proteinExistence type="predicted"/>
<organism evidence="2 3">
    <name type="scientific">Stichopus japonicus</name>
    <name type="common">Sea cucumber</name>
    <dbReference type="NCBI Taxonomy" id="307972"/>
    <lineage>
        <taxon>Eukaryota</taxon>
        <taxon>Metazoa</taxon>
        <taxon>Echinodermata</taxon>
        <taxon>Eleutherozoa</taxon>
        <taxon>Echinozoa</taxon>
        <taxon>Holothuroidea</taxon>
        <taxon>Aspidochirotacea</taxon>
        <taxon>Aspidochirotida</taxon>
        <taxon>Stichopodidae</taxon>
        <taxon>Apostichopus</taxon>
    </lineage>
</organism>
<dbReference type="SUPFAM" id="SSF48452">
    <property type="entry name" value="TPR-like"/>
    <property type="match status" value="1"/>
</dbReference>
<gene>
    <name evidence="2" type="ORF">BSL78_08307</name>
</gene>
<dbReference type="GO" id="GO:0016874">
    <property type="term" value="F:ligase activity"/>
    <property type="evidence" value="ECO:0007669"/>
    <property type="project" value="UniProtKB-KW"/>
</dbReference>
<keyword evidence="3" id="KW-1185">Reference proteome</keyword>
<keyword evidence="1" id="KW-0802">TPR repeat</keyword>
<evidence type="ECO:0000256" key="1">
    <source>
        <dbReference type="PROSITE-ProRule" id="PRU00339"/>
    </source>
</evidence>
<dbReference type="InterPro" id="IPR019734">
    <property type="entry name" value="TPR_rpt"/>
</dbReference>
<keyword evidence="2" id="KW-0436">Ligase</keyword>
<dbReference type="OrthoDB" id="2357150at2759"/>
<feature type="repeat" description="TPR" evidence="1">
    <location>
        <begin position="41"/>
        <end position="74"/>
    </location>
</feature>
<protein>
    <submittedName>
        <fullName evidence="2">Putative E3 SUMO-protein ligase RanBP2-like</fullName>
    </submittedName>
</protein>
<comment type="caution">
    <text evidence="2">The sequence shown here is derived from an EMBL/GenBank/DDBJ whole genome shotgun (WGS) entry which is preliminary data.</text>
</comment>
<dbReference type="SMART" id="SM00028">
    <property type="entry name" value="TPR"/>
    <property type="match status" value="1"/>
</dbReference>
<evidence type="ECO:0000313" key="3">
    <source>
        <dbReference type="Proteomes" id="UP000230750"/>
    </source>
</evidence>
<dbReference type="Gene3D" id="1.25.40.10">
    <property type="entry name" value="Tetratricopeptide repeat domain"/>
    <property type="match status" value="2"/>
</dbReference>
<evidence type="ECO:0000313" key="2">
    <source>
        <dbReference type="EMBL" id="PIK54785.1"/>
    </source>
</evidence>
<accession>A0A2G8L3K9</accession>
<dbReference type="EMBL" id="MRZV01000234">
    <property type="protein sequence ID" value="PIK54785.1"/>
    <property type="molecule type" value="Genomic_DNA"/>
</dbReference>
<name>A0A2G8L3K9_STIJA</name>
<sequence length="655" mass="74975">MSAQKNEAQGYSLALSCLNRRDYSKGIQYALQHSSIRPRDVRVHELLAQLYEGKKDWKKAIESYKMAIQMDPQKSKLGLKVVALYCQLPDEIERLRHWTSQVSKKYKDDPSFIEHGIYKGSKQFDQYAAYIRKQLQTDPNNSLFHIKLLECHSLQRNWPQAVEQVDCMLDLLHSNEEALQQIINTCEVVLASNNKTSSQCMDILSRLGQRCTELEPYLNKLDGVLNLPCQNLYMSEFRGQFYYLVGTYLLQLGLAGSLPVNDVLSMTTALYALSLNEEAKRRNNLINTGWVPVHARIISTLSCNRVGQIWHFLRNIVESYGEDFLEDCQKKWSSEEGRRVVLTHAFGAGGNLQFIRAQSFLFTGEHEAVTQSKLDDLLSSAFEINQESVSSHPENFQLLIWTCLQWDTRPDGIPADFGYFVEETFGNLNFCTNKLKIMTIDNLKMLDIEAFLYAVVLTIRAMFASQKSQTLSSLEIAKKNLPLLTMKQKLSTQEQEEWFSAIFRLCHSKATAKEYSKLRVVAQRGLEVLRCGSNHGSETQLLLQLGRVMNERRLELVKSDGVGDRSRAYHAMSVMYWTEALRHLRRLANDSALPRGQKAFFPHVHKDLKNEDLKNYIDEGSVVLAEFHAQNGEIQRGLVYLEEAKSSAALFAKHL</sequence>
<dbReference type="Proteomes" id="UP000230750">
    <property type="component" value="Unassembled WGS sequence"/>
</dbReference>
<dbReference type="InterPro" id="IPR011990">
    <property type="entry name" value="TPR-like_helical_dom_sf"/>
</dbReference>
<dbReference type="AlphaFoldDB" id="A0A2G8L3K9"/>
<dbReference type="PROSITE" id="PS50005">
    <property type="entry name" value="TPR"/>
    <property type="match status" value="1"/>
</dbReference>